<dbReference type="InterPro" id="IPR007569">
    <property type="entry name" value="DUF559"/>
</dbReference>
<dbReference type="Pfam" id="PF04480">
    <property type="entry name" value="DUF559"/>
    <property type="match status" value="1"/>
</dbReference>
<evidence type="ECO:0000313" key="2">
    <source>
        <dbReference type="EMBL" id="KTT24567.1"/>
    </source>
</evidence>
<dbReference type="RefSeq" id="WP_058641125.1">
    <property type="nucleotide sequence ID" value="NZ_LDSL01000040.1"/>
</dbReference>
<sequence>MQNQSTPAVRIHARALRTAMTDAERRLWSALRGEQLGVKFRRQHPLGPYIADFACLAPKLIVELDGSQHAQQRAYDQARDAFFEAQGFAVLRFASNEPFINPEGVLHAIALRLASLAVQASPHPSLPPAGEGAQHPGAPA</sequence>
<keyword evidence="3" id="KW-1185">Reference proteome</keyword>
<dbReference type="InterPro" id="IPR011335">
    <property type="entry name" value="Restrct_endonuc-II-like"/>
</dbReference>
<dbReference type="CDD" id="cd01038">
    <property type="entry name" value="Endonuclease_DUF559"/>
    <property type="match status" value="1"/>
</dbReference>
<dbReference type="AlphaFoldDB" id="A0A147H3Z3"/>
<comment type="caution">
    <text evidence="2">The sequence shown here is derived from an EMBL/GenBank/DDBJ whole genome shotgun (WGS) entry which is preliminary data.</text>
</comment>
<dbReference type="SUPFAM" id="SSF52980">
    <property type="entry name" value="Restriction endonuclease-like"/>
    <property type="match status" value="1"/>
</dbReference>
<dbReference type="Gene3D" id="3.40.960.10">
    <property type="entry name" value="VSR Endonuclease"/>
    <property type="match status" value="1"/>
</dbReference>
<dbReference type="PATRIC" id="fig|433924.3.peg.3170"/>
<accession>A0A147H3Z3</accession>
<name>A0A147H3Z3_9BURK</name>
<protein>
    <recommendedName>
        <fullName evidence="1">DUF559 domain-containing protein</fullName>
    </recommendedName>
</protein>
<dbReference type="EMBL" id="LDSL01000040">
    <property type="protein sequence ID" value="KTT24567.1"/>
    <property type="molecule type" value="Genomic_DNA"/>
</dbReference>
<dbReference type="OrthoDB" id="9798754at2"/>
<evidence type="ECO:0000313" key="3">
    <source>
        <dbReference type="Proteomes" id="UP000072741"/>
    </source>
</evidence>
<organism evidence="2 3">
    <name type="scientific">Pseudacidovorax intermedius</name>
    <dbReference type="NCBI Taxonomy" id="433924"/>
    <lineage>
        <taxon>Bacteria</taxon>
        <taxon>Pseudomonadati</taxon>
        <taxon>Pseudomonadota</taxon>
        <taxon>Betaproteobacteria</taxon>
        <taxon>Burkholderiales</taxon>
        <taxon>Comamonadaceae</taxon>
        <taxon>Pseudacidovorax</taxon>
    </lineage>
</organism>
<dbReference type="InterPro" id="IPR047216">
    <property type="entry name" value="Endonuclease_DUF559_bact"/>
</dbReference>
<proteinExistence type="predicted"/>
<feature type="domain" description="DUF559" evidence="1">
    <location>
        <begin position="11"/>
        <end position="113"/>
    </location>
</feature>
<reference evidence="2 3" key="1">
    <citation type="journal article" date="2016" name="Front. Microbiol.">
        <title>Genomic Resource of Rice Seed Associated Bacteria.</title>
        <authorList>
            <person name="Midha S."/>
            <person name="Bansal K."/>
            <person name="Sharma S."/>
            <person name="Kumar N."/>
            <person name="Patil P.P."/>
            <person name="Chaudhry V."/>
            <person name="Patil P.B."/>
        </authorList>
    </citation>
    <scope>NUCLEOTIDE SEQUENCE [LARGE SCALE GENOMIC DNA]</scope>
    <source>
        <strain evidence="2 3">NS331</strain>
    </source>
</reference>
<dbReference type="PANTHER" id="PTHR38590:SF1">
    <property type="entry name" value="BLL0828 PROTEIN"/>
    <property type="match status" value="1"/>
</dbReference>
<gene>
    <name evidence="2" type="ORF">NS331_06155</name>
</gene>
<evidence type="ECO:0000259" key="1">
    <source>
        <dbReference type="Pfam" id="PF04480"/>
    </source>
</evidence>
<dbReference type="Proteomes" id="UP000072741">
    <property type="component" value="Unassembled WGS sequence"/>
</dbReference>
<dbReference type="PANTHER" id="PTHR38590">
    <property type="entry name" value="BLL0828 PROTEIN"/>
    <property type="match status" value="1"/>
</dbReference>